<keyword evidence="2" id="KW-1185">Reference proteome</keyword>
<dbReference type="OrthoDB" id="288590at2759"/>
<sequence length="60" mass="6772">MAPALVDYTAVEKELYEFDDLKIGVKGLVDAGVTHIPRFFIHPPTGVSWKQLISSAEQWR</sequence>
<organism evidence="1 2">
    <name type="scientific">Prunus yedoensis var. nudiflora</name>
    <dbReference type="NCBI Taxonomy" id="2094558"/>
    <lineage>
        <taxon>Eukaryota</taxon>
        <taxon>Viridiplantae</taxon>
        <taxon>Streptophyta</taxon>
        <taxon>Embryophyta</taxon>
        <taxon>Tracheophyta</taxon>
        <taxon>Spermatophyta</taxon>
        <taxon>Magnoliopsida</taxon>
        <taxon>eudicotyledons</taxon>
        <taxon>Gunneridae</taxon>
        <taxon>Pentapetalae</taxon>
        <taxon>rosids</taxon>
        <taxon>fabids</taxon>
        <taxon>Rosales</taxon>
        <taxon>Rosaceae</taxon>
        <taxon>Amygdaloideae</taxon>
        <taxon>Amygdaleae</taxon>
        <taxon>Prunus</taxon>
    </lineage>
</organism>
<comment type="caution">
    <text evidence="1">The sequence shown here is derived from an EMBL/GenBank/DDBJ whole genome shotgun (WGS) entry which is preliminary data.</text>
</comment>
<gene>
    <name evidence="1" type="ORF">Pyn_19978</name>
</gene>
<dbReference type="AlphaFoldDB" id="A0A314ZK19"/>
<evidence type="ECO:0000313" key="1">
    <source>
        <dbReference type="EMBL" id="PQQ17804.1"/>
    </source>
</evidence>
<accession>A0A314ZK19</accession>
<reference evidence="1 2" key="1">
    <citation type="submission" date="2018-02" db="EMBL/GenBank/DDBJ databases">
        <title>Draft genome of wild Prunus yedoensis var. nudiflora.</title>
        <authorList>
            <person name="Baek S."/>
            <person name="Kim J.-H."/>
            <person name="Choi K."/>
            <person name="Kim G.-B."/>
            <person name="Cho A."/>
            <person name="Jang H."/>
            <person name="Shin C.-H."/>
            <person name="Yu H.-J."/>
            <person name="Mun J.-H."/>
        </authorList>
    </citation>
    <scope>NUCLEOTIDE SEQUENCE [LARGE SCALE GENOMIC DNA]</scope>
    <source>
        <strain evidence="2">cv. Jeju island</strain>
        <tissue evidence="1">Leaf</tissue>
    </source>
</reference>
<name>A0A314ZK19_PRUYE</name>
<protein>
    <submittedName>
        <fullName evidence="1">1-aminocyclopropane-1-carboxylate oxidase homolog 1-like</fullName>
    </submittedName>
</protein>
<evidence type="ECO:0000313" key="2">
    <source>
        <dbReference type="Proteomes" id="UP000250321"/>
    </source>
</evidence>
<dbReference type="Proteomes" id="UP000250321">
    <property type="component" value="Unassembled WGS sequence"/>
</dbReference>
<proteinExistence type="predicted"/>
<dbReference type="EMBL" id="PJQY01000135">
    <property type="protein sequence ID" value="PQQ17804.1"/>
    <property type="molecule type" value="Genomic_DNA"/>
</dbReference>